<organism evidence="4 5">
    <name type="scientific">Arthrobacter ginkgonis</name>
    <dbReference type="NCBI Taxonomy" id="1630594"/>
    <lineage>
        <taxon>Bacteria</taxon>
        <taxon>Bacillati</taxon>
        <taxon>Actinomycetota</taxon>
        <taxon>Actinomycetes</taxon>
        <taxon>Micrococcales</taxon>
        <taxon>Micrococcaceae</taxon>
        <taxon>Arthrobacter</taxon>
    </lineage>
</organism>
<evidence type="ECO:0000256" key="1">
    <source>
        <dbReference type="ARBA" id="ARBA00022679"/>
    </source>
</evidence>
<comment type="caution">
    <text evidence="4">The sequence shown here is derived from an EMBL/GenBank/DDBJ whole genome shotgun (WGS) entry which is preliminary data.</text>
</comment>
<dbReference type="InterPro" id="IPR050832">
    <property type="entry name" value="Bact_Acetyltransf"/>
</dbReference>
<protein>
    <submittedName>
        <fullName evidence="4">GNAT family N-acetyltransferase</fullName>
    </submittedName>
</protein>
<dbReference type="RefSeq" id="WP_345152529.1">
    <property type="nucleotide sequence ID" value="NZ_BAABEO010000023.1"/>
</dbReference>
<evidence type="ECO:0000313" key="4">
    <source>
        <dbReference type="EMBL" id="GAA3693339.1"/>
    </source>
</evidence>
<evidence type="ECO:0000259" key="3">
    <source>
        <dbReference type="PROSITE" id="PS51186"/>
    </source>
</evidence>
<dbReference type="PROSITE" id="PS51186">
    <property type="entry name" value="GNAT"/>
    <property type="match status" value="1"/>
</dbReference>
<keyword evidence="2" id="KW-0012">Acyltransferase</keyword>
<feature type="domain" description="N-acetyltransferase" evidence="3">
    <location>
        <begin position="14"/>
        <end position="174"/>
    </location>
</feature>
<proteinExistence type="predicted"/>
<dbReference type="Gene3D" id="3.40.630.30">
    <property type="match status" value="1"/>
</dbReference>
<dbReference type="Proteomes" id="UP001500752">
    <property type="component" value="Unassembled WGS sequence"/>
</dbReference>
<dbReference type="EMBL" id="BAABEO010000023">
    <property type="protein sequence ID" value="GAA3693339.1"/>
    <property type="molecule type" value="Genomic_DNA"/>
</dbReference>
<evidence type="ECO:0000313" key="5">
    <source>
        <dbReference type="Proteomes" id="UP001500752"/>
    </source>
</evidence>
<keyword evidence="1" id="KW-0808">Transferase</keyword>
<name>A0ABP7CMK9_9MICC</name>
<dbReference type="PANTHER" id="PTHR43877">
    <property type="entry name" value="AMINOALKYLPHOSPHONATE N-ACETYLTRANSFERASE-RELATED-RELATED"/>
    <property type="match status" value="1"/>
</dbReference>
<dbReference type="Pfam" id="PF00583">
    <property type="entry name" value="Acetyltransf_1"/>
    <property type="match status" value="1"/>
</dbReference>
<accession>A0ABP7CMK9</accession>
<keyword evidence="5" id="KW-1185">Reference proteome</keyword>
<sequence length="176" mass="19037">MAGDGAHGPSGPAVVVRDAVPADYGEIARITVEAYLEAGHFDDADAPYVRHMRKVAERHARTDVWVAEREGRIVGSLTLARHGNEYADVARANELEVRMLVVDPAIQRSGAGRALVDAVVERARATPGITAVSLTTGTDWHAAHALYRSAGFRRAPERDWLVPGTDILLHVYVLGL</sequence>
<gene>
    <name evidence="4" type="ORF">GCM10023081_33370</name>
</gene>
<evidence type="ECO:0000256" key="2">
    <source>
        <dbReference type="ARBA" id="ARBA00023315"/>
    </source>
</evidence>
<reference evidence="5" key="1">
    <citation type="journal article" date="2019" name="Int. J. Syst. Evol. Microbiol.">
        <title>The Global Catalogue of Microorganisms (GCM) 10K type strain sequencing project: providing services to taxonomists for standard genome sequencing and annotation.</title>
        <authorList>
            <consortium name="The Broad Institute Genomics Platform"/>
            <consortium name="The Broad Institute Genome Sequencing Center for Infectious Disease"/>
            <person name="Wu L."/>
            <person name="Ma J."/>
        </authorList>
    </citation>
    <scope>NUCLEOTIDE SEQUENCE [LARGE SCALE GENOMIC DNA]</scope>
    <source>
        <strain evidence="5">JCM 30742</strain>
    </source>
</reference>
<dbReference type="InterPro" id="IPR000182">
    <property type="entry name" value="GNAT_dom"/>
</dbReference>
<dbReference type="InterPro" id="IPR016181">
    <property type="entry name" value="Acyl_CoA_acyltransferase"/>
</dbReference>
<dbReference type="CDD" id="cd04301">
    <property type="entry name" value="NAT_SF"/>
    <property type="match status" value="1"/>
</dbReference>
<dbReference type="SUPFAM" id="SSF55729">
    <property type="entry name" value="Acyl-CoA N-acyltransferases (Nat)"/>
    <property type="match status" value="1"/>
</dbReference>